<proteinExistence type="predicted"/>
<dbReference type="Proteomes" id="UP000070617">
    <property type="component" value="Unassembled WGS sequence"/>
</dbReference>
<dbReference type="AlphaFoldDB" id="A0A133NDZ6"/>
<evidence type="ECO:0000313" key="2">
    <source>
        <dbReference type="Proteomes" id="UP000070617"/>
    </source>
</evidence>
<accession>A0A133NDZ6</accession>
<dbReference type="PATRIC" id="fig|134605.3.peg.948"/>
<sequence>MIIYDKLKELYSSEELKSKLGDYVYYYCFFSNNEEDVKLGKLANSIPDLRNIYSFEEFVSDFPHFALKYKELKTIYNILISGKKLSEFLNLHREILKQLYYGFYSESKSFVYEQLKYISIDYDISKFEYSFFKRHIELYGDKNELIKFKEKHKIDQKILWEFQKETWHIAIAGLLAEKIRCDKMKEK</sequence>
<evidence type="ECO:0000313" key="1">
    <source>
        <dbReference type="EMBL" id="KXA14530.1"/>
    </source>
</evidence>
<reference evidence="2" key="1">
    <citation type="submission" date="2016-01" db="EMBL/GenBank/DDBJ databases">
        <authorList>
            <person name="Mitreva M."/>
            <person name="Pepin K.H."/>
            <person name="Mihindukulasuriya K.A."/>
            <person name="Fulton R."/>
            <person name="Fronick C."/>
            <person name="O'Laughlin M."/>
            <person name="Miner T."/>
            <person name="Herter B."/>
            <person name="Rosa B.A."/>
            <person name="Cordes M."/>
            <person name="Tomlinson C."/>
            <person name="Wollam A."/>
            <person name="Palsikar V.B."/>
            <person name="Mardis E.R."/>
            <person name="Wilson R.K."/>
        </authorList>
    </citation>
    <scope>NUCLEOTIDE SEQUENCE [LARGE SCALE GENOMIC DNA]</scope>
    <source>
        <strain evidence="2">CMW8396</strain>
    </source>
</reference>
<name>A0A133NDZ6_9FUSO</name>
<protein>
    <submittedName>
        <fullName evidence="1">Uncharacterized protein</fullName>
    </submittedName>
</protein>
<comment type="caution">
    <text evidence="1">The sequence shown here is derived from an EMBL/GenBank/DDBJ whole genome shotgun (WGS) entry which is preliminary data.</text>
</comment>
<dbReference type="STRING" id="134605.HMPREF3206_00953"/>
<keyword evidence="2" id="KW-1185">Reference proteome</keyword>
<dbReference type="RefSeq" id="WP_005963553.1">
    <property type="nucleotide sequence ID" value="NZ_KQ956534.1"/>
</dbReference>
<organism evidence="1 2">
    <name type="scientific">Fusobacterium equinum</name>
    <dbReference type="NCBI Taxonomy" id="134605"/>
    <lineage>
        <taxon>Bacteria</taxon>
        <taxon>Fusobacteriati</taxon>
        <taxon>Fusobacteriota</taxon>
        <taxon>Fusobacteriia</taxon>
        <taxon>Fusobacteriales</taxon>
        <taxon>Fusobacteriaceae</taxon>
        <taxon>Fusobacterium</taxon>
    </lineage>
</organism>
<dbReference type="EMBL" id="LRPX01000041">
    <property type="protein sequence ID" value="KXA14530.1"/>
    <property type="molecule type" value="Genomic_DNA"/>
</dbReference>
<gene>
    <name evidence="1" type="ORF">HMPREF3206_00953</name>
</gene>